<gene>
    <name evidence="1" type="ORF">S01H1_21756</name>
</gene>
<dbReference type="AlphaFoldDB" id="X0UDA0"/>
<dbReference type="InterPro" id="IPR035986">
    <property type="entry name" value="PKD_dom_sf"/>
</dbReference>
<dbReference type="EMBL" id="BARS01012124">
    <property type="protein sequence ID" value="GAF97296.1"/>
    <property type="molecule type" value="Genomic_DNA"/>
</dbReference>
<protein>
    <recommendedName>
        <fullName evidence="2">PKD domain-containing protein</fullName>
    </recommendedName>
</protein>
<sequence>MSYEYSASTTDVEGDALYYQFNWGDDTYSDWLGPYNSGETCIASYQWSEAGMYEVSAVVRDQQGFYSDRSHVLLVCMGTLDNNGNSTPDLCELCTCGDLDFSGGPVDLADFGLFALCYNVSGPSGDCTAEYFECSDMDGSGLVDLADFGLFALWYGQESTQTTPNCVPQ</sequence>
<dbReference type="PROSITE" id="PS00018">
    <property type="entry name" value="EF_HAND_1"/>
    <property type="match status" value="1"/>
</dbReference>
<evidence type="ECO:0008006" key="2">
    <source>
        <dbReference type="Google" id="ProtNLM"/>
    </source>
</evidence>
<reference evidence="1" key="1">
    <citation type="journal article" date="2014" name="Front. Microbiol.">
        <title>High frequency of phylogenetically diverse reductive dehalogenase-homologous genes in deep subseafloor sedimentary metagenomes.</title>
        <authorList>
            <person name="Kawai M."/>
            <person name="Futagami T."/>
            <person name="Toyoda A."/>
            <person name="Takaki Y."/>
            <person name="Nishi S."/>
            <person name="Hori S."/>
            <person name="Arai W."/>
            <person name="Tsubouchi T."/>
            <person name="Morono Y."/>
            <person name="Uchiyama I."/>
            <person name="Ito T."/>
            <person name="Fujiyama A."/>
            <person name="Inagaki F."/>
            <person name="Takami H."/>
        </authorList>
    </citation>
    <scope>NUCLEOTIDE SEQUENCE</scope>
    <source>
        <strain evidence="1">Expedition CK06-06</strain>
    </source>
</reference>
<accession>X0UDA0</accession>
<dbReference type="Gene3D" id="2.60.40.10">
    <property type="entry name" value="Immunoglobulins"/>
    <property type="match status" value="1"/>
</dbReference>
<dbReference type="SUPFAM" id="SSF49299">
    <property type="entry name" value="PKD domain"/>
    <property type="match status" value="1"/>
</dbReference>
<comment type="caution">
    <text evidence="1">The sequence shown here is derived from an EMBL/GenBank/DDBJ whole genome shotgun (WGS) entry which is preliminary data.</text>
</comment>
<dbReference type="Gene3D" id="1.10.1330.10">
    <property type="entry name" value="Dockerin domain"/>
    <property type="match status" value="1"/>
</dbReference>
<proteinExistence type="predicted"/>
<dbReference type="GO" id="GO:0000272">
    <property type="term" value="P:polysaccharide catabolic process"/>
    <property type="evidence" value="ECO:0007669"/>
    <property type="project" value="InterPro"/>
</dbReference>
<organism evidence="1">
    <name type="scientific">marine sediment metagenome</name>
    <dbReference type="NCBI Taxonomy" id="412755"/>
    <lineage>
        <taxon>unclassified sequences</taxon>
        <taxon>metagenomes</taxon>
        <taxon>ecological metagenomes</taxon>
    </lineage>
</organism>
<dbReference type="InterPro" id="IPR036439">
    <property type="entry name" value="Dockerin_dom_sf"/>
</dbReference>
<dbReference type="InterPro" id="IPR013783">
    <property type="entry name" value="Ig-like_fold"/>
</dbReference>
<evidence type="ECO:0000313" key="1">
    <source>
        <dbReference type="EMBL" id="GAF97296.1"/>
    </source>
</evidence>
<name>X0UDA0_9ZZZZ</name>
<dbReference type="InterPro" id="IPR018247">
    <property type="entry name" value="EF_Hand_1_Ca_BS"/>
</dbReference>